<evidence type="ECO:0000256" key="1">
    <source>
        <dbReference type="ARBA" id="ARBA00004653"/>
    </source>
</evidence>
<dbReference type="GO" id="GO:0006888">
    <property type="term" value="P:endoplasmic reticulum to Golgi vesicle-mediated transport"/>
    <property type="evidence" value="ECO:0007669"/>
    <property type="project" value="InterPro"/>
</dbReference>
<comment type="caution">
    <text evidence="8">The sequence shown here is derived from an EMBL/GenBank/DDBJ whole genome shotgun (WGS) entry which is preliminary data.</text>
</comment>
<reference evidence="8 9" key="1">
    <citation type="submission" date="2015-12" db="EMBL/GenBank/DDBJ databases">
        <title>Dictyostelia acquired genes for synthesis and detection of signals that induce cell-type specialization by lateral gene transfer from prokaryotes.</title>
        <authorList>
            <person name="Gloeckner G."/>
            <person name="Schaap P."/>
        </authorList>
    </citation>
    <scope>NUCLEOTIDE SEQUENCE [LARGE SCALE GENOMIC DNA]</scope>
    <source>
        <strain evidence="8 9">TK</strain>
    </source>
</reference>
<dbReference type="InterPro" id="IPR007305">
    <property type="entry name" value="Vesicle_transpt_Got1/SFT2"/>
</dbReference>
<protein>
    <submittedName>
        <fullName evidence="8">Golgi transport protein 1</fullName>
    </submittedName>
</protein>
<dbReference type="GO" id="GO:0000139">
    <property type="term" value="C:Golgi membrane"/>
    <property type="evidence" value="ECO:0007669"/>
    <property type="project" value="UniProtKB-SubCell"/>
</dbReference>
<dbReference type="PANTHER" id="PTHR21493:SF9">
    <property type="entry name" value="GOLGI TRANSPORT PROTEIN 1-RELATED"/>
    <property type="match status" value="1"/>
</dbReference>
<dbReference type="GO" id="GO:0005783">
    <property type="term" value="C:endoplasmic reticulum"/>
    <property type="evidence" value="ECO:0007669"/>
    <property type="project" value="TreeGrafter"/>
</dbReference>
<evidence type="ECO:0000313" key="8">
    <source>
        <dbReference type="EMBL" id="KYQ93537.1"/>
    </source>
</evidence>
<feature type="transmembrane region" description="Helical" evidence="7">
    <location>
        <begin position="64"/>
        <end position="85"/>
    </location>
</feature>
<dbReference type="InterPro" id="IPR045176">
    <property type="entry name" value="Got1"/>
</dbReference>
<keyword evidence="2 7" id="KW-0812">Transmembrane</keyword>
<sequence length="139" mass="15541">MIFTDQQKIGVMLSAMGSFFSILGIFLFLDRGLLAIGNLLFISGIVLILGLHKTSKFFFQVKKIKGTICFFFGILIVIFTKWTFVGLLIEIFGFINLFGDAFPIVISVMRKLPIIGNILNYPPIARLINKTSAGEELPF</sequence>
<keyword evidence="3 7" id="KW-1133">Transmembrane helix</keyword>
<feature type="transmembrane region" description="Helical" evidence="7">
    <location>
        <begin position="9"/>
        <end position="29"/>
    </location>
</feature>
<dbReference type="GO" id="GO:0005829">
    <property type="term" value="C:cytosol"/>
    <property type="evidence" value="ECO:0007669"/>
    <property type="project" value="GOC"/>
</dbReference>
<proteinExistence type="inferred from homology"/>
<gene>
    <name evidence="8" type="ORF">DLAC_06243</name>
</gene>
<dbReference type="AlphaFoldDB" id="A0A151ZHZ6"/>
<dbReference type="EMBL" id="LODT01000028">
    <property type="protein sequence ID" value="KYQ93537.1"/>
    <property type="molecule type" value="Genomic_DNA"/>
</dbReference>
<accession>A0A151ZHZ6</accession>
<feature type="transmembrane region" description="Helical" evidence="7">
    <location>
        <begin position="35"/>
        <end position="52"/>
    </location>
</feature>
<evidence type="ECO:0000256" key="6">
    <source>
        <dbReference type="ARBA" id="ARBA00025799"/>
    </source>
</evidence>
<evidence type="ECO:0000313" key="9">
    <source>
        <dbReference type="Proteomes" id="UP000076078"/>
    </source>
</evidence>
<dbReference type="Proteomes" id="UP000076078">
    <property type="component" value="Unassembled WGS sequence"/>
</dbReference>
<name>A0A151ZHZ6_TIELA</name>
<keyword evidence="5 7" id="KW-0472">Membrane</keyword>
<evidence type="ECO:0000256" key="3">
    <source>
        <dbReference type="ARBA" id="ARBA00022989"/>
    </source>
</evidence>
<organism evidence="8 9">
    <name type="scientific">Tieghemostelium lacteum</name>
    <name type="common">Slime mold</name>
    <name type="synonym">Dictyostelium lacteum</name>
    <dbReference type="NCBI Taxonomy" id="361077"/>
    <lineage>
        <taxon>Eukaryota</taxon>
        <taxon>Amoebozoa</taxon>
        <taxon>Evosea</taxon>
        <taxon>Eumycetozoa</taxon>
        <taxon>Dictyostelia</taxon>
        <taxon>Dictyosteliales</taxon>
        <taxon>Raperosteliaceae</taxon>
        <taxon>Tieghemostelium</taxon>
    </lineage>
</organism>
<dbReference type="STRING" id="361077.A0A151ZHZ6"/>
<comment type="similarity">
    <text evidence="6">Belongs to the GOT1 family.</text>
</comment>
<evidence type="ECO:0000256" key="7">
    <source>
        <dbReference type="SAM" id="Phobius"/>
    </source>
</evidence>
<dbReference type="OrthoDB" id="204784at2759"/>
<dbReference type="PANTHER" id="PTHR21493">
    <property type="entry name" value="CGI-141-RELATED/LIPASE CONTAINING PROTEIN"/>
    <property type="match status" value="1"/>
</dbReference>
<comment type="subcellular location">
    <subcellularLocation>
        <location evidence="1">Golgi apparatus membrane</location>
        <topology evidence="1">Multi-pass membrane protein</topology>
    </subcellularLocation>
</comment>
<dbReference type="GO" id="GO:0042147">
    <property type="term" value="P:retrograde transport, endosome to Golgi"/>
    <property type="evidence" value="ECO:0007669"/>
    <property type="project" value="InterPro"/>
</dbReference>
<dbReference type="InParanoid" id="A0A151ZHZ6"/>
<dbReference type="FunCoup" id="A0A151ZHZ6">
    <property type="interactions" value="785"/>
</dbReference>
<evidence type="ECO:0000256" key="2">
    <source>
        <dbReference type="ARBA" id="ARBA00022692"/>
    </source>
</evidence>
<evidence type="ECO:0000256" key="5">
    <source>
        <dbReference type="ARBA" id="ARBA00023136"/>
    </source>
</evidence>
<dbReference type="OMA" id="MWLTDAQ"/>
<keyword evidence="4" id="KW-0333">Golgi apparatus</keyword>
<dbReference type="Pfam" id="PF04178">
    <property type="entry name" value="Got1"/>
    <property type="match status" value="1"/>
</dbReference>
<keyword evidence="9" id="KW-1185">Reference proteome</keyword>
<evidence type="ECO:0000256" key="4">
    <source>
        <dbReference type="ARBA" id="ARBA00023034"/>
    </source>
</evidence>